<dbReference type="GO" id="GO:0008195">
    <property type="term" value="F:phosphatidate phosphatase activity"/>
    <property type="evidence" value="ECO:0007669"/>
    <property type="project" value="TreeGrafter"/>
</dbReference>
<dbReference type="InterPro" id="IPR036938">
    <property type="entry name" value="PAP2/HPO_sf"/>
</dbReference>
<evidence type="ECO:0000256" key="6">
    <source>
        <dbReference type="SAM" id="Phobius"/>
    </source>
</evidence>
<dbReference type="InterPro" id="IPR043216">
    <property type="entry name" value="PAP-like"/>
</dbReference>
<dbReference type="GO" id="GO:0046839">
    <property type="term" value="P:phospholipid dephosphorylation"/>
    <property type="evidence" value="ECO:0007669"/>
    <property type="project" value="TreeGrafter"/>
</dbReference>
<dbReference type="GO" id="GO:0006644">
    <property type="term" value="P:phospholipid metabolic process"/>
    <property type="evidence" value="ECO:0007669"/>
    <property type="project" value="InterPro"/>
</dbReference>
<dbReference type="Gene3D" id="1.20.144.10">
    <property type="entry name" value="Phosphatidic acid phosphatase type 2/haloperoxidase"/>
    <property type="match status" value="1"/>
</dbReference>
<dbReference type="Proteomes" id="UP000034883">
    <property type="component" value="Chromosome"/>
</dbReference>
<dbReference type="InterPro" id="IPR000326">
    <property type="entry name" value="PAP2/HPO"/>
</dbReference>
<protein>
    <submittedName>
        <fullName evidence="8">Phosphoesterase PA-phosphatase</fullName>
    </submittedName>
</protein>
<dbReference type="SUPFAM" id="SSF48317">
    <property type="entry name" value="Acid phosphatase/Vanadium-dependent haloperoxidase"/>
    <property type="match status" value="1"/>
</dbReference>
<name>A0A0F6W7G0_9BACT</name>
<evidence type="ECO:0000256" key="1">
    <source>
        <dbReference type="ARBA" id="ARBA00004141"/>
    </source>
</evidence>
<evidence type="ECO:0000259" key="7">
    <source>
        <dbReference type="SMART" id="SM00014"/>
    </source>
</evidence>
<dbReference type="PANTHER" id="PTHR10165">
    <property type="entry name" value="LIPID PHOSPHATE PHOSPHATASE"/>
    <property type="match status" value="1"/>
</dbReference>
<gene>
    <name evidence="8" type="ORF">DB32_006592</name>
</gene>
<evidence type="ECO:0000256" key="3">
    <source>
        <dbReference type="ARBA" id="ARBA00022692"/>
    </source>
</evidence>
<dbReference type="EMBL" id="CP011125">
    <property type="protein sequence ID" value="AKF09443.1"/>
    <property type="molecule type" value="Genomic_DNA"/>
</dbReference>
<dbReference type="SMART" id="SM00014">
    <property type="entry name" value="acidPPc"/>
    <property type="match status" value="1"/>
</dbReference>
<evidence type="ECO:0000256" key="4">
    <source>
        <dbReference type="ARBA" id="ARBA00022989"/>
    </source>
</evidence>
<comment type="similarity">
    <text evidence="2">Belongs to the PA-phosphatase related phosphoesterase family.</text>
</comment>
<comment type="subcellular location">
    <subcellularLocation>
        <location evidence="1">Membrane</location>
        <topology evidence="1">Multi-pass membrane protein</topology>
    </subcellularLocation>
</comment>
<feature type="transmembrane region" description="Helical" evidence="6">
    <location>
        <begin position="170"/>
        <end position="190"/>
    </location>
</feature>
<feature type="transmembrane region" description="Helical" evidence="6">
    <location>
        <begin position="88"/>
        <end position="110"/>
    </location>
</feature>
<sequence length="292" mass="30189">MWAGAGTAMLGLGVGLFFSPSDAPADTTSVWRGGMLLDDDFRDAMRASTPEGQGFARRASDLMMVGLMANALLIDSLLIPLVQGDPDLAWQASFAYSLALGTMLTAGSIVKRVTSRARPFEQECAANPDAPGCGSADAYHSFFSLHTGVAFTSAAFSCAMHLERNLYDDPMADAVACGSALTAAALVGTLRVVADAHYLSDVLVGAVLGGLIGYLVPLAVVPKRSRVAHEIEQEAIAEEEALGLEVPAPTYGVTWSVTPMFGMGDDEGGTGPMAGTTSRSGVTLGASISGTF</sequence>
<keyword evidence="4 6" id="KW-1133">Transmembrane helix</keyword>
<evidence type="ECO:0000313" key="8">
    <source>
        <dbReference type="EMBL" id="AKF09443.1"/>
    </source>
</evidence>
<keyword evidence="3 6" id="KW-0812">Transmembrane</keyword>
<organism evidence="8 9">
    <name type="scientific">Sandaracinus amylolyticus</name>
    <dbReference type="NCBI Taxonomy" id="927083"/>
    <lineage>
        <taxon>Bacteria</taxon>
        <taxon>Pseudomonadati</taxon>
        <taxon>Myxococcota</taxon>
        <taxon>Polyangia</taxon>
        <taxon>Polyangiales</taxon>
        <taxon>Sandaracinaceae</taxon>
        <taxon>Sandaracinus</taxon>
    </lineage>
</organism>
<proteinExistence type="inferred from homology"/>
<dbReference type="PANTHER" id="PTHR10165:SF35">
    <property type="entry name" value="RE23632P"/>
    <property type="match status" value="1"/>
</dbReference>
<dbReference type="KEGG" id="samy:DB32_006592"/>
<keyword evidence="9" id="KW-1185">Reference proteome</keyword>
<dbReference type="GO" id="GO:0016020">
    <property type="term" value="C:membrane"/>
    <property type="evidence" value="ECO:0007669"/>
    <property type="project" value="UniProtKB-SubCell"/>
</dbReference>
<evidence type="ECO:0000256" key="5">
    <source>
        <dbReference type="ARBA" id="ARBA00023136"/>
    </source>
</evidence>
<dbReference type="AlphaFoldDB" id="A0A0F6W7G0"/>
<feature type="transmembrane region" description="Helical" evidence="6">
    <location>
        <begin position="202"/>
        <end position="221"/>
    </location>
</feature>
<dbReference type="Pfam" id="PF01569">
    <property type="entry name" value="PAP2"/>
    <property type="match status" value="1"/>
</dbReference>
<feature type="domain" description="Phosphatidic acid phosphatase type 2/haloperoxidase" evidence="7">
    <location>
        <begin position="94"/>
        <end position="217"/>
    </location>
</feature>
<feature type="transmembrane region" description="Helical" evidence="6">
    <location>
        <begin position="62"/>
        <end position="82"/>
    </location>
</feature>
<reference evidence="8 9" key="1">
    <citation type="submission" date="2015-03" db="EMBL/GenBank/DDBJ databases">
        <title>Genome assembly of Sandaracinus amylolyticus DSM 53668.</title>
        <authorList>
            <person name="Sharma G."/>
            <person name="Subramanian S."/>
        </authorList>
    </citation>
    <scope>NUCLEOTIDE SEQUENCE [LARGE SCALE GENOMIC DNA]</scope>
    <source>
        <strain evidence="8 9">DSM 53668</strain>
    </source>
</reference>
<accession>A0A0F6W7G0</accession>
<evidence type="ECO:0000313" key="9">
    <source>
        <dbReference type="Proteomes" id="UP000034883"/>
    </source>
</evidence>
<evidence type="ECO:0000256" key="2">
    <source>
        <dbReference type="ARBA" id="ARBA00008816"/>
    </source>
</evidence>
<keyword evidence="5 6" id="KW-0472">Membrane</keyword>